<evidence type="ECO:0000256" key="4">
    <source>
        <dbReference type="ARBA" id="ARBA00023136"/>
    </source>
</evidence>
<evidence type="ECO:0000256" key="1">
    <source>
        <dbReference type="ARBA" id="ARBA00004141"/>
    </source>
</evidence>
<keyword evidence="2 5" id="KW-0812">Transmembrane</keyword>
<dbReference type="Pfam" id="PF00083">
    <property type="entry name" value="Sugar_tr"/>
    <property type="match status" value="2"/>
</dbReference>
<evidence type="ECO:0000256" key="3">
    <source>
        <dbReference type="ARBA" id="ARBA00022989"/>
    </source>
</evidence>
<dbReference type="InterPro" id="IPR036259">
    <property type="entry name" value="MFS_trans_sf"/>
</dbReference>
<dbReference type="GO" id="GO:0016020">
    <property type="term" value="C:membrane"/>
    <property type="evidence" value="ECO:0007669"/>
    <property type="project" value="UniProtKB-SubCell"/>
</dbReference>
<feature type="domain" description="Major facilitator superfamily (MFS) profile" evidence="6">
    <location>
        <begin position="1"/>
        <end position="315"/>
    </location>
</feature>
<gene>
    <name evidence="7" type="ORF">BEMITA_LOCUS13097</name>
</gene>
<keyword evidence="8" id="KW-1185">Reference proteome</keyword>
<evidence type="ECO:0000256" key="2">
    <source>
        <dbReference type="ARBA" id="ARBA00022692"/>
    </source>
</evidence>
<dbReference type="PANTHER" id="PTHR48021">
    <property type="match status" value="1"/>
</dbReference>
<keyword evidence="4 5" id="KW-0472">Membrane</keyword>
<dbReference type="Proteomes" id="UP001152759">
    <property type="component" value="Chromosome 8"/>
</dbReference>
<dbReference type="AlphaFoldDB" id="A0A9P0ANY2"/>
<feature type="transmembrane region" description="Helical" evidence="5">
    <location>
        <begin position="260"/>
        <end position="281"/>
    </location>
</feature>
<accession>A0A9P0ANY2</accession>
<name>A0A9P0ANY2_BEMTA</name>
<dbReference type="InterPro" id="IPR020846">
    <property type="entry name" value="MFS_dom"/>
</dbReference>
<sequence>MLFPTLAFLAISQIPETPMWLLSKNRMKEAEKALCWLRGWVSKEEVAEEFAQLVQYSKNSKYKSDDDKKKLQMDLISTAKQPCGGCTRPPIVPCDSNTGDDDYAKLKLHEKVKDLLRPEILKPMSIIIIVNFLYFTSGFPGFKTYMVLLFQRVHSPIDPNWASVFVSTSIILIHIAQMVAVKTIGKRWMTLISSFGAAVAGLAIGVHMSFQGFFDETFGDLSNWLLFTYFEILTLATVIGLGPVPWMLMSEIFPFRGRSFASGFCAAIYYAASFFAAKTYLSTLNLFGVAGTYYIFGTISALGLVYVYLYLPETEGLTLEEVEDIYRPKKRSEVKNL</sequence>
<dbReference type="SUPFAM" id="SSF103473">
    <property type="entry name" value="MFS general substrate transporter"/>
    <property type="match status" value="1"/>
</dbReference>
<feature type="transmembrane region" description="Helical" evidence="5">
    <location>
        <begin position="120"/>
        <end position="141"/>
    </location>
</feature>
<organism evidence="7 8">
    <name type="scientific">Bemisia tabaci</name>
    <name type="common">Sweetpotato whitefly</name>
    <name type="synonym">Aleurodes tabaci</name>
    <dbReference type="NCBI Taxonomy" id="7038"/>
    <lineage>
        <taxon>Eukaryota</taxon>
        <taxon>Metazoa</taxon>
        <taxon>Ecdysozoa</taxon>
        <taxon>Arthropoda</taxon>
        <taxon>Hexapoda</taxon>
        <taxon>Insecta</taxon>
        <taxon>Pterygota</taxon>
        <taxon>Neoptera</taxon>
        <taxon>Paraneoptera</taxon>
        <taxon>Hemiptera</taxon>
        <taxon>Sternorrhyncha</taxon>
        <taxon>Aleyrodoidea</taxon>
        <taxon>Aleyrodidae</taxon>
        <taxon>Aleyrodinae</taxon>
        <taxon>Bemisia</taxon>
    </lineage>
</organism>
<feature type="transmembrane region" description="Helical" evidence="5">
    <location>
        <begin position="188"/>
        <end position="206"/>
    </location>
</feature>
<keyword evidence="3 5" id="KW-1133">Transmembrane helix</keyword>
<dbReference type="EMBL" id="OU963869">
    <property type="protein sequence ID" value="CAH0394845.1"/>
    <property type="molecule type" value="Genomic_DNA"/>
</dbReference>
<feature type="transmembrane region" description="Helical" evidence="5">
    <location>
        <begin position="293"/>
        <end position="311"/>
    </location>
</feature>
<dbReference type="Gene3D" id="1.20.1250.20">
    <property type="entry name" value="MFS general substrate transporter like domains"/>
    <property type="match status" value="1"/>
</dbReference>
<reference evidence="7" key="1">
    <citation type="submission" date="2021-12" db="EMBL/GenBank/DDBJ databases">
        <authorList>
            <person name="King R."/>
        </authorList>
    </citation>
    <scope>NUCLEOTIDE SEQUENCE</scope>
</reference>
<comment type="subcellular location">
    <subcellularLocation>
        <location evidence="1">Membrane</location>
        <topology evidence="1">Multi-pass membrane protein</topology>
    </subcellularLocation>
</comment>
<evidence type="ECO:0000313" key="7">
    <source>
        <dbReference type="EMBL" id="CAH0394845.1"/>
    </source>
</evidence>
<feature type="transmembrane region" description="Helical" evidence="5">
    <location>
        <begin position="161"/>
        <end position="181"/>
    </location>
</feature>
<dbReference type="PROSITE" id="PS50850">
    <property type="entry name" value="MFS"/>
    <property type="match status" value="1"/>
</dbReference>
<evidence type="ECO:0000259" key="6">
    <source>
        <dbReference type="PROSITE" id="PS50850"/>
    </source>
</evidence>
<protein>
    <recommendedName>
        <fullName evidence="6">Major facilitator superfamily (MFS) profile domain-containing protein</fullName>
    </recommendedName>
</protein>
<dbReference type="GO" id="GO:0022857">
    <property type="term" value="F:transmembrane transporter activity"/>
    <property type="evidence" value="ECO:0007669"/>
    <property type="project" value="InterPro"/>
</dbReference>
<proteinExistence type="predicted"/>
<dbReference type="PANTHER" id="PTHR48021:SF39">
    <property type="entry name" value="MAJOR FACILITATOR SUPERFAMILY (MFS) PROFILE DOMAIN-CONTAINING PROTEIN"/>
    <property type="match status" value="1"/>
</dbReference>
<feature type="transmembrane region" description="Helical" evidence="5">
    <location>
        <begin position="226"/>
        <end position="248"/>
    </location>
</feature>
<evidence type="ECO:0000256" key="5">
    <source>
        <dbReference type="SAM" id="Phobius"/>
    </source>
</evidence>
<dbReference type="InterPro" id="IPR050549">
    <property type="entry name" value="MFS_Trehalose_Transporter"/>
</dbReference>
<evidence type="ECO:0000313" key="8">
    <source>
        <dbReference type="Proteomes" id="UP001152759"/>
    </source>
</evidence>
<dbReference type="InterPro" id="IPR005828">
    <property type="entry name" value="MFS_sugar_transport-like"/>
</dbReference>